<keyword evidence="5 15" id="KW-0521">NADP</keyword>
<dbReference type="InterPro" id="IPR041099">
    <property type="entry name" value="FAS1_N"/>
</dbReference>
<dbReference type="Gene3D" id="3.30.70.2430">
    <property type="match status" value="1"/>
</dbReference>
<dbReference type="GO" id="GO:0006633">
    <property type="term" value="P:fatty acid biosynthetic process"/>
    <property type="evidence" value="ECO:0007669"/>
    <property type="project" value="InterPro"/>
</dbReference>
<dbReference type="InterPro" id="IPR050830">
    <property type="entry name" value="Fungal_FAS"/>
</dbReference>
<dbReference type="GO" id="GO:0005835">
    <property type="term" value="C:fatty acid synthase complex"/>
    <property type="evidence" value="ECO:0007669"/>
    <property type="project" value="UniProtKB-UniRule"/>
</dbReference>
<dbReference type="Gene3D" id="3.20.20.70">
    <property type="entry name" value="Aldolase class I"/>
    <property type="match status" value="1"/>
</dbReference>
<evidence type="ECO:0000256" key="7">
    <source>
        <dbReference type="ARBA" id="ARBA00023027"/>
    </source>
</evidence>
<reference evidence="18" key="2">
    <citation type="submission" date="2013-04" db="EMBL/GenBank/DDBJ databases">
        <authorList>
            <person name="Walton J."/>
            <person name="Wight W."/>
        </authorList>
    </citation>
    <scope>NUCLEOTIDE SEQUENCE</scope>
</reference>
<dbReference type="CDD" id="cd03447">
    <property type="entry name" value="FAS_MaoC"/>
    <property type="match status" value="1"/>
</dbReference>
<evidence type="ECO:0000256" key="6">
    <source>
        <dbReference type="ARBA" id="ARBA00023002"/>
    </source>
</evidence>
<keyword evidence="9" id="KW-0511">Multifunctional enzyme</keyword>
<evidence type="ECO:0000256" key="5">
    <source>
        <dbReference type="ARBA" id="ARBA00022857"/>
    </source>
</evidence>
<dbReference type="PIRSF" id="PIRSF005562">
    <property type="entry name" value="FAS_yeast_beta"/>
    <property type="match status" value="1"/>
</dbReference>
<keyword evidence="6 15" id="KW-0560">Oxidoreductase</keyword>
<dbReference type="GO" id="GO:0004318">
    <property type="term" value="F:enoyl-[acyl-carrier-protein] reductase (NADH) activity"/>
    <property type="evidence" value="ECO:0007669"/>
    <property type="project" value="UniProtKB-UniRule"/>
</dbReference>
<name>S5FIF0_9PLEO</name>
<evidence type="ECO:0000256" key="12">
    <source>
        <dbReference type="ARBA" id="ARBA00048536"/>
    </source>
</evidence>
<dbReference type="Gene3D" id="1.20.930.70">
    <property type="match status" value="1"/>
</dbReference>
<feature type="domain" description="Malonyl-CoA:ACP transacylase (MAT)" evidence="17">
    <location>
        <begin position="1684"/>
        <end position="1995"/>
    </location>
</feature>
<dbReference type="InterPro" id="IPR013565">
    <property type="entry name" value="Fas1/AflB-like_central"/>
</dbReference>
<dbReference type="PANTHER" id="PTHR10982">
    <property type="entry name" value="MALONYL COA-ACYL CARRIER PROTEIN TRANSACYLASE"/>
    <property type="match status" value="1"/>
</dbReference>
<dbReference type="SUPFAM" id="SSF54637">
    <property type="entry name" value="Thioesterase/thiol ester dehydrase-isomerase"/>
    <property type="match status" value="2"/>
</dbReference>
<dbReference type="FunFam" id="1.20.930.70:FF:000001">
    <property type="entry name" value="Fatty acid synthase beta subunit dehydratase"/>
    <property type="match status" value="1"/>
</dbReference>
<proteinExistence type="evidence at transcript level"/>
<dbReference type="Pfam" id="PF22235">
    <property type="entry name" value="FAS1_thioest_ins"/>
    <property type="match status" value="1"/>
</dbReference>
<dbReference type="PANTHER" id="PTHR10982:SF21">
    <property type="entry name" value="FATTY ACID SYNTHASE SUBUNIT BETA"/>
    <property type="match status" value="1"/>
</dbReference>
<dbReference type="FunFam" id="3.30.1120.100:FF:000001">
    <property type="entry name" value="Fatty acid synthase beta subunit dehydratase"/>
    <property type="match status" value="1"/>
</dbReference>
<dbReference type="InterPro" id="IPR003965">
    <property type="entry name" value="Fatty_acid_synthase"/>
</dbReference>
<dbReference type="Gene3D" id="3.40.366.10">
    <property type="entry name" value="Malonyl-Coenzyme A Acyl Carrier Protein, domain 2"/>
    <property type="match status" value="3"/>
</dbReference>
<evidence type="ECO:0000256" key="13">
    <source>
        <dbReference type="ARBA" id="ARBA00048572"/>
    </source>
</evidence>
<keyword evidence="7 15" id="KW-0520">NAD</keyword>
<keyword evidence="3 15" id="KW-0808">Transferase</keyword>
<comment type="similarity">
    <text evidence="2 15">Belongs to the fungal fatty acid synthetase subunit beta family.</text>
</comment>
<dbReference type="Pfam" id="PF17951">
    <property type="entry name" value="FAS_meander"/>
    <property type="match status" value="1"/>
</dbReference>
<evidence type="ECO:0000256" key="2">
    <source>
        <dbReference type="ARBA" id="ARBA00010009"/>
    </source>
</evidence>
<dbReference type="InterPro" id="IPR016035">
    <property type="entry name" value="Acyl_Trfase/lysoPLipase"/>
</dbReference>
<dbReference type="InterPro" id="IPR032088">
    <property type="entry name" value="SAT"/>
</dbReference>
<dbReference type="Pfam" id="PF01575">
    <property type="entry name" value="MaoC_dehydratas"/>
    <property type="match status" value="1"/>
</dbReference>
<evidence type="ECO:0000256" key="9">
    <source>
        <dbReference type="ARBA" id="ARBA00023268"/>
    </source>
</evidence>
<dbReference type="InterPro" id="IPR029069">
    <property type="entry name" value="HotDog_dom_sf"/>
</dbReference>
<dbReference type="GO" id="GO:0016297">
    <property type="term" value="F:fatty acyl-[ACP] hydrolase activity"/>
    <property type="evidence" value="ECO:0007669"/>
    <property type="project" value="UniProtKB-EC"/>
</dbReference>
<dbReference type="InterPro" id="IPR014043">
    <property type="entry name" value="Acyl_transferase_dom"/>
</dbReference>
<dbReference type="EMBL" id="KC862271">
    <property type="protein sequence ID" value="AGQ43602.1"/>
    <property type="molecule type" value="mRNA"/>
</dbReference>
<dbReference type="Gene3D" id="3.30.1120.100">
    <property type="match status" value="1"/>
</dbReference>
<dbReference type="Gene3D" id="1.20.1050.120">
    <property type="match status" value="1"/>
</dbReference>
<dbReference type="InterPro" id="IPR040883">
    <property type="entry name" value="FAS_meander"/>
</dbReference>
<evidence type="ECO:0000256" key="4">
    <source>
        <dbReference type="ARBA" id="ARBA00022801"/>
    </source>
</evidence>
<dbReference type="GO" id="GO:0004321">
    <property type="term" value="F:fatty-acyl-CoA synthase activity"/>
    <property type="evidence" value="ECO:0007669"/>
    <property type="project" value="UniProtKB-EC"/>
</dbReference>
<evidence type="ECO:0000256" key="1">
    <source>
        <dbReference type="ARBA" id="ARBA00001055"/>
    </source>
</evidence>
<comment type="catalytic activity">
    <reaction evidence="1">
        <text>a (3R)-hydroxyacyl-[ACP] = a (2E)-enoyl-[ACP] + H2O</text>
        <dbReference type="Rhea" id="RHEA:13097"/>
        <dbReference type="Rhea" id="RHEA-COMP:9925"/>
        <dbReference type="Rhea" id="RHEA-COMP:9945"/>
        <dbReference type="ChEBI" id="CHEBI:15377"/>
        <dbReference type="ChEBI" id="CHEBI:78784"/>
        <dbReference type="ChEBI" id="CHEBI:78827"/>
        <dbReference type="EC" id="4.2.1.59"/>
    </reaction>
</comment>
<dbReference type="FunFam" id="3.40.366.10:FF:000003">
    <property type="entry name" value="Fatty acid synthase subunit beta dehydratase"/>
    <property type="match status" value="1"/>
</dbReference>
<dbReference type="PRINTS" id="PR01483">
    <property type="entry name" value="FASYNTHASE"/>
</dbReference>
<evidence type="ECO:0000256" key="14">
    <source>
        <dbReference type="ARBA" id="ARBA00048835"/>
    </source>
</evidence>
<evidence type="ECO:0000256" key="11">
    <source>
        <dbReference type="ARBA" id="ARBA00048462"/>
    </source>
</evidence>
<comment type="catalytic activity">
    <reaction evidence="14">
        <text>holo-[ACP] + acetyl-CoA = acetyl-[ACP] + CoA</text>
        <dbReference type="Rhea" id="RHEA:41788"/>
        <dbReference type="Rhea" id="RHEA-COMP:9621"/>
        <dbReference type="Rhea" id="RHEA-COMP:9685"/>
        <dbReference type="ChEBI" id="CHEBI:57287"/>
        <dbReference type="ChEBI" id="CHEBI:57288"/>
        <dbReference type="ChEBI" id="CHEBI:64479"/>
        <dbReference type="ChEBI" id="CHEBI:78446"/>
        <dbReference type="EC" id="2.3.1.38"/>
    </reaction>
</comment>
<dbReference type="Gene3D" id="3.10.129.10">
    <property type="entry name" value="Hotdog Thioesterase"/>
    <property type="match status" value="2"/>
</dbReference>
<sequence>MVSTAQASESLRLFAISHGPLSTPLLLPYRLHCYASQLNRTFEATLAARSNSSEPSIIPLSQVELAAHYMCYVAHETQGNTDGTCTPTHEISRFLLEAFDSTFLRANDIHTLASTLPSSDAEKDELLRCYYETCFITKRNTPCNESALLGATGEGVVSLYTTFSGQGCGERYFDELRELFRIYPPFVEGLISRSGNLLRELANSPSVGRLFTKGFDIMAWLHHPQTIPDADYLVSAPVSFPIIGLVQLGHYAVSCRVMGLDPGAFRRKIRGSTGHSQGIVLAAAMSAADSWEAFDRLATSCLTVLFWIGVRSQQAAPQMSLSPTLIQDSLDHEEGVPSPMLSIKGLSQLDVQKHIDSINRYLPEHQHISISLVNGRRHIVVSGLPSTLHGLNLLLREKKATYNSEQSHAAFKQRKAQFSARFLPITAPFHSRHLAHVVDTLHDDLKNVFIDSKDLGFPVFNTYTGEDIREEVEGNVVPALVRMVTHYPVFWGAATKFPGATHIVEFGPGGLSGSGALISHAKNGTGVRVVFAGLTSGNNTQVGYKSELFARDMCHVKFAVDWSRKYAPSLVRTSNNRVVVNTKMSRLLGLPPIMVGGMTPTTAAWEFVAATMNAGYHVELAAGGYSDANAFENALLNIQKATATGRGITVNLIYLSSHAVNWQIPLLRRLRTEGVRIEGLTIGGGIPSIDVANDYITTLGIKHIGFKPGTTTAIDAVIEIAQENPTFPVFLQWTGGRSGGHHSNEDFHQPILETYDRIRQCDNIILVAGSGFGGAADTYPYITGEWSLRYGFPLMPFDGCLLGSRVMVAKEARTSPAAKRVIVETEGLDDDQWERTYEGAAGGIITVRSEMGQPIHKIATRGVQFWAEMDRMIFNLPKEKRIAELQKHRSFIIRRLNDDFQKPWFGRDSADQAVELRDMTYAEVLRRMVQLLYVKHQRRWIHPSYARLVVDFIHRLEERFTSTTAQSYQIQDCKSIDEPYNVIATVLSRYQQALKETILASDVEYFLLLCKRRGQKPVPFVPALNEDFEFFFKKDSLWQSEDLEAVVGQDAGRTCILQGPVAVKYSVEVDEPIAEILGNIHQGHIDRLQKERYHARLDSVSFVEYFGGEFIQSDMPSASDGIEQSHNKQASVYSLPSSLHMPLPDVRIWLSLLAGQNRSWRHAIMSSDIVVQGNICTENPMKRIFAPTHGIRVQIRTPDVPLQTEIILEEQQESGVYVVAVRAGLNDDGEIIVELFERRNSSDLVVSLPLRFRYKPEDGYAPISEAMEDRDELIKRFYWSIWFGKSNPGLEGSLSDNFEGSKEKIIHQHLKRFTRAINNSARTDVNAPGAVANAPISFAMPVAWRAIMRPLFLQALDGDLLQLVHLSNEFRMMPEAEPLKVGEEVSTVARINAIVNQDAGKMVEISAVLSRGKETVMEIISQFLYRGAFVDYEHTFQWKDEPLMQIRLATAIDVAVLRTRDWFVPMQGCNIDLVGQTLTFQMRSLYKFQSKTVFQKMETHGKVTLDLTPKNVVQVATVHCEVGVCHSNPVIAFLESHGSHVQKPVYFEEPISVPDSEKGLIICVPSSNETYARASGDFNPIHVSRTFANYAGLPGTITHGMYCSAVIQDLVERLAADGNAGRIRQFSTSFVGMVLPNEKLQVKLKHIGMVEGRILLNIEATAQETGHRVIVGKAEITQKTTTYVFTGQGSQEKGMGMDLYDKSPVAKEVWDRGDEYFLQNYGFAITTIVRDNPKELTVHFGGRQGEAIRQNYMDMTVDRVVADGSIRCEKLFKDVDQNTPFHTFRSPAGLLSATQFTQPALSLMARASFEHSKTQGLVDGNCYFAGHSLGEFSALAAVADIMSVESQALIAFYRGLTMQKAVERDECGRSNYSMCAVDPSRISASFNEEALLTVVKEIAAETGWLLEVVNFNVADKQYVCAGSLHALDTLSGVVDRLRLLQVNASEIKEHLRGVIRQCAQDTESKPSPLELTRGIATIPLQGIDVPFHSTFLRGGVQHFRAFLHANIDEANVDPAKLIGRYIPNVTARSFQISRDYFQHVYDLTGSTRLRDVLNNWGKYEKPDSAEGCGEPTKS</sequence>
<evidence type="ECO:0000256" key="8">
    <source>
        <dbReference type="ARBA" id="ARBA00023239"/>
    </source>
</evidence>
<reference evidence="18" key="1">
    <citation type="journal article" date="2013" name="BMC Microbiol.">
        <title>Conservation of the genes for HC-toxin biosynthesis in Alternaria jesenskae.</title>
        <authorList>
            <person name="Wight W.D."/>
            <person name="Labuda R."/>
            <person name="Walton J.D."/>
        </authorList>
    </citation>
    <scope>NUCLEOTIDE SEQUENCE</scope>
</reference>
<comment type="catalytic activity">
    <reaction evidence="11">
        <text>holo-[ACP] + malonyl-CoA = malonyl-[ACP] + CoA</text>
        <dbReference type="Rhea" id="RHEA:41792"/>
        <dbReference type="Rhea" id="RHEA-COMP:9623"/>
        <dbReference type="Rhea" id="RHEA-COMP:9685"/>
        <dbReference type="ChEBI" id="CHEBI:57287"/>
        <dbReference type="ChEBI" id="CHEBI:57384"/>
        <dbReference type="ChEBI" id="CHEBI:64479"/>
        <dbReference type="ChEBI" id="CHEBI:78449"/>
        <dbReference type="EC" id="2.3.1.39"/>
    </reaction>
</comment>
<keyword evidence="4 15" id="KW-0378">Hydrolase</keyword>
<dbReference type="GO" id="GO:0019171">
    <property type="term" value="F:(3R)-hydroxyacyl-[acyl-carrier-protein] dehydratase activity"/>
    <property type="evidence" value="ECO:0007669"/>
    <property type="project" value="UniProtKB-EC"/>
</dbReference>
<dbReference type="Pfam" id="PF13452">
    <property type="entry name" value="FAS1_DH_region"/>
    <property type="match status" value="1"/>
</dbReference>
<dbReference type="Gene3D" id="6.20.240.10">
    <property type="match status" value="1"/>
</dbReference>
<dbReference type="Pfam" id="PF08354">
    <property type="entry name" value="Fas1-AflB-like_hel"/>
    <property type="match status" value="1"/>
</dbReference>
<protein>
    <submittedName>
        <fullName evidence="18">HC-toxin fatty acid synthase beta subunit</fullName>
    </submittedName>
</protein>
<comment type="catalytic activity">
    <reaction evidence="13">
        <text>a 2,3-saturated acyl-[ACP] + NAD(+) = a (2E)-enoyl-[ACP] + NADH + H(+)</text>
        <dbReference type="Rhea" id="RHEA:10240"/>
        <dbReference type="Rhea" id="RHEA-COMP:9925"/>
        <dbReference type="Rhea" id="RHEA-COMP:9926"/>
        <dbReference type="ChEBI" id="CHEBI:15378"/>
        <dbReference type="ChEBI" id="CHEBI:57540"/>
        <dbReference type="ChEBI" id="CHEBI:57945"/>
        <dbReference type="ChEBI" id="CHEBI:78784"/>
        <dbReference type="ChEBI" id="CHEBI:78785"/>
        <dbReference type="EC" id="1.3.1.9"/>
    </reaction>
</comment>
<feature type="active site" description="For malonyltransferase activity" evidence="16">
    <location>
        <position position="1828"/>
    </location>
</feature>
<gene>
    <name evidence="18" type="primary">TOXC</name>
</gene>
<dbReference type="Pfam" id="PF17828">
    <property type="entry name" value="FAS_N"/>
    <property type="match status" value="1"/>
</dbReference>
<dbReference type="InterPro" id="IPR016452">
    <property type="entry name" value="Fas1/AflB-like"/>
</dbReference>
<evidence type="ECO:0000256" key="16">
    <source>
        <dbReference type="PIRSR" id="PIRSR005562-1"/>
    </source>
</evidence>
<organism evidence="18">
    <name type="scientific">Alternaria jesenskae</name>
    <dbReference type="NCBI Taxonomy" id="378183"/>
    <lineage>
        <taxon>Eukaryota</taxon>
        <taxon>Fungi</taxon>
        <taxon>Dikarya</taxon>
        <taxon>Ascomycota</taxon>
        <taxon>Pezizomycotina</taxon>
        <taxon>Dothideomycetes</taxon>
        <taxon>Pleosporomycetidae</taxon>
        <taxon>Pleosporales</taxon>
        <taxon>Pleosporineae</taxon>
        <taxon>Pleosporaceae</taxon>
        <taxon>Alternaria</taxon>
    </lineage>
</organism>
<feature type="active site" description="For acetyltransferase activity" evidence="16">
    <location>
        <position position="276"/>
    </location>
</feature>
<dbReference type="GO" id="GO:0004314">
    <property type="term" value="F:[acyl-carrier-protein] S-malonyltransferase activity"/>
    <property type="evidence" value="ECO:0007669"/>
    <property type="project" value="UniProtKB-EC"/>
</dbReference>
<comment type="catalytic activity">
    <reaction evidence="10">
        <text>acetyl-CoA + n malonyl-CoA + 2n NADPH + 4n H(+) = a long-chain-acyl-CoA + n CoA + n CO2 + 2n NADP(+).</text>
        <dbReference type="EC" id="2.3.1.86"/>
    </reaction>
</comment>
<evidence type="ECO:0000313" key="18">
    <source>
        <dbReference type="EMBL" id="AGQ43602.1"/>
    </source>
</evidence>
<evidence type="ECO:0000256" key="10">
    <source>
        <dbReference type="ARBA" id="ARBA00048237"/>
    </source>
</evidence>
<dbReference type="GO" id="GO:0004312">
    <property type="term" value="F:fatty acid synthase activity"/>
    <property type="evidence" value="ECO:0007669"/>
    <property type="project" value="InterPro"/>
</dbReference>
<dbReference type="FunFam" id="3.20.20.70:FF:000078">
    <property type="entry name" value="Fatty acid synthase beta subunit dehydratase"/>
    <property type="match status" value="1"/>
</dbReference>
<dbReference type="SUPFAM" id="SSF52151">
    <property type="entry name" value="FabD/lysophospholipase-like"/>
    <property type="match status" value="2"/>
</dbReference>
<dbReference type="InterPro" id="IPR002539">
    <property type="entry name" value="MaoC-like_dom"/>
</dbReference>
<keyword evidence="8" id="KW-0456">Lyase</keyword>
<dbReference type="InterPro" id="IPR039569">
    <property type="entry name" value="FAS1-like_DH_region"/>
</dbReference>
<accession>S5FIF0</accession>
<comment type="catalytic activity">
    <reaction evidence="12">
        <text>(9Z)-octadecenoyl-[ACP] + H2O = (9Z)-octadecenoate + holo-[ACP] + H(+)</text>
        <dbReference type="Rhea" id="RHEA:15057"/>
        <dbReference type="Rhea" id="RHEA-COMP:9685"/>
        <dbReference type="Rhea" id="RHEA-COMP:9924"/>
        <dbReference type="ChEBI" id="CHEBI:15377"/>
        <dbReference type="ChEBI" id="CHEBI:15378"/>
        <dbReference type="ChEBI" id="CHEBI:30823"/>
        <dbReference type="ChEBI" id="CHEBI:64479"/>
        <dbReference type="ChEBI" id="CHEBI:78783"/>
        <dbReference type="EC" id="3.1.2.14"/>
    </reaction>
</comment>
<evidence type="ECO:0000256" key="15">
    <source>
        <dbReference type="PIRNR" id="PIRNR005562"/>
    </source>
</evidence>
<dbReference type="SMART" id="SM00827">
    <property type="entry name" value="PKS_AT"/>
    <property type="match status" value="1"/>
</dbReference>
<dbReference type="GO" id="GO:0004313">
    <property type="term" value="F:[acyl-carrier-protein] S-acetyltransferase activity"/>
    <property type="evidence" value="ECO:0007669"/>
    <property type="project" value="UniProtKB-EC"/>
</dbReference>
<dbReference type="Gene3D" id="6.10.60.10">
    <property type="match status" value="1"/>
</dbReference>
<dbReference type="Pfam" id="PF00698">
    <property type="entry name" value="Acyl_transf_1"/>
    <property type="match status" value="1"/>
</dbReference>
<evidence type="ECO:0000256" key="3">
    <source>
        <dbReference type="ARBA" id="ARBA00022679"/>
    </source>
</evidence>
<dbReference type="InterPro" id="IPR001227">
    <property type="entry name" value="Ac_transferase_dom_sf"/>
</dbReference>
<dbReference type="Pfam" id="PF16073">
    <property type="entry name" value="SAT"/>
    <property type="match status" value="1"/>
</dbReference>
<dbReference type="InterPro" id="IPR013785">
    <property type="entry name" value="Aldolase_TIM"/>
</dbReference>
<evidence type="ECO:0000259" key="17">
    <source>
        <dbReference type="SMART" id="SM00827"/>
    </source>
</evidence>
<dbReference type="Gene3D" id="6.10.140.1400">
    <property type="match status" value="1"/>
</dbReference>